<feature type="transmembrane region" description="Helical" evidence="10">
    <location>
        <begin position="1267"/>
        <end position="1286"/>
    </location>
</feature>
<dbReference type="Pfam" id="PF06422">
    <property type="entry name" value="PDR_CDR"/>
    <property type="match status" value="1"/>
</dbReference>
<dbReference type="PROSITE" id="PS50893">
    <property type="entry name" value="ABC_TRANSPORTER_2"/>
    <property type="match status" value="2"/>
</dbReference>
<dbReference type="InterPro" id="IPR043926">
    <property type="entry name" value="ABCG_dom"/>
</dbReference>
<feature type="transmembrane region" description="Helical" evidence="10">
    <location>
        <begin position="479"/>
        <end position="501"/>
    </location>
</feature>
<feature type="domain" description="ABC transporter" evidence="11">
    <location>
        <begin position="773"/>
        <end position="1021"/>
    </location>
</feature>
<evidence type="ECO:0000313" key="12">
    <source>
        <dbReference type="EMBL" id="KAK7943323.1"/>
    </source>
</evidence>
<dbReference type="CDD" id="cd03232">
    <property type="entry name" value="ABCG_PDR_domain2"/>
    <property type="match status" value="1"/>
</dbReference>
<evidence type="ECO:0000313" key="13">
    <source>
        <dbReference type="Proteomes" id="UP001391051"/>
    </source>
</evidence>
<dbReference type="GeneID" id="92081720"/>
<dbReference type="Pfam" id="PF01061">
    <property type="entry name" value="ABC2_membrane"/>
    <property type="match status" value="2"/>
</dbReference>
<evidence type="ECO:0000256" key="1">
    <source>
        <dbReference type="ARBA" id="ARBA00004141"/>
    </source>
</evidence>
<evidence type="ECO:0000259" key="11">
    <source>
        <dbReference type="PROSITE" id="PS50893"/>
    </source>
</evidence>
<evidence type="ECO:0000256" key="4">
    <source>
        <dbReference type="ARBA" id="ARBA00022692"/>
    </source>
</evidence>
<feature type="transmembrane region" description="Helical" evidence="10">
    <location>
        <begin position="1188"/>
        <end position="1218"/>
    </location>
</feature>
<organism evidence="12 13">
    <name type="scientific">Apiospora aurea</name>
    <dbReference type="NCBI Taxonomy" id="335848"/>
    <lineage>
        <taxon>Eukaryota</taxon>
        <taxon>Fungi</taxon>
        <taxon>Dikarya</taxon>
        <taxon>Ascomycota</taxon>
        <taxon>Pezizomycotina</taxon>
        <taxon>Sordariomycetes</taxon>
        <taxon>Xylariomycetidae</taxon>
        <taxon>Amphisphaeriales</taxon>
        <taxon>Apiosporaceae</taxon>
        <taxon>Apiospora</taxon>
    </lineage>
</organism>
<dbReference type="EMBL" id="JAQQWE010000008">
    <property type="protein sequence ID" value="KAK7943323.1"/>
    <property type="molecule type" value="Genomic_DNA"/>
</dbReference>
<keyword evidence="6" id="KW-0067">ATP-binding</keyword>
<keyword evidence="7 10" id="KW-1133">Transmembrane helix</keyword>
<dbReference type="PANTHER" id="PTHR19241">
    <property type="entry name" value="ATP-BINDING CASSETTE TRANSPORTER"/>
    <property type="match status" value="1"/>
</dbReference>
<evidence type="ECO:0000256" key="6">
    <source>
        <dbReference type="ARBA" id="ARBA00022840"/>
    </source>
</evidence>
<dbReference type="SUPFAM" id="SSF52540">
    <property type="entry name" value="P-loop containing nucleoside triphosphate hydrolases"/>
    <property type="match status" value="2"/>
</dbReference>
<keyword evidence="5" id="KW-0547">Nucleotide-binding</keyword>
<proteinExistence type="inferred from homology"/>
<gene>
    <name evidence="12" type="ORF">PG986_012436</name>
</gene>
<dbReference type="Gene3D" id="3.40.50.300">
    <property type="entry name" value="P-loop containing nucleotide triphosphate hydrolases"/>
    <property type="match status" value="2"/>
</dbReference>
<feature type="transmembrane region" description="Helical" evidence="10">
    <location>
        <begin position="1390"/>
        <end position="1411"/>
    </location>
</feature>
<dbReference type="RefSeq" id="XP_066695354.1">
    <property type="nucleotide sequence ID" value="XM_066848658.1"/>
</dbReference>
<reference evidence="12 13" key="1">
    <citation type="submission" date="2023-01" db="EMBL/GenBank/DDBJ databases">
        <title>Analysis of 21 Apiospora genomes using comparative genomics revels a genus with tremendous synthesis potential of carbohydrate active enzymes and secondary metabolites.</title>
        <authorList>
            <person name="Sorensen T."/>
        </authorList>
    </citation>
    <scope>NUCLEOTIDE SEQUENCE [LARGE SCALE GENOMIC DNA]</scope>
    <source>
        <strain evidence="12 13">CBS 24483</strain>
    </source>
</reference>
<feature type="non-terminal residue" evidence="12">
    <location>
        <position position="1"/>
    </location>
</feature>
<dbReference type="Pfam" id="PF00005">
    <property type="entry name" value="ABC_tran"/>
    <property type="match status" value="2"/>
</dbReference>
<dbReference type="InterPro" id="IPR013525">
    <property type="entry name" value="ABC2_TM"/>
</dbReference>
<comment type="caution">
    <text evidence="12">The sequence shown here is derived from an EMBL/GenBank/DDBJ whole genome shotgun (WGS) entry which is preliminary data.</text>
</comment>
<evidence type="ECO:0000256" key="5">
    <source>
        <dbReference type="ARBA" id="ARBA00022741"/>
    </source>
</evidence>
<keyword evidence="8 10" id="KW-0472">Membrane</keyword>
<dbReference type="InterPro" id="IPR003593">
    <property type="entry name" value="AAA+_ATPase"/>
</dbReference>
<name>A0ABR1PZY8_9PEZI</name>
<feature type="domain" description="ABC transporter" evidence="11">
    <location>
        <begin position="53"/>
        <end position="324"/>
    </location>
</feature>
<dbReference type="Proteomes" id="UP001391051">
    <property type="component" value="Unassembled WGS sequence"/>
</dbReference>
<evidence type="ECO:0000256" key="8">
    <source>
        <dbReference type="ARBA" id="ARBA00023136"/>
    </source>
</evidence>
<dbReference type="Pfam" id="PF19055">
    <property type="entry name" value="ABC2_membrane_7"/>
    <property type="match status" value="1"/>
</dbReference>
<evidence type="ECO:0000256" key="3">
    <source>
        <dbReference type="ARBA" id="ARBA00022448"/>
    </source>
</evidence>
<dbReference type="SMART" id="SM00382">
    <property type="entry name" value="AAA"/>
    <property type="match status" value="1"/>
</dbReference>
<evidence type="ECO:0000256" key="7">
    <source>
        <dbReference type="ARBA" id="ARBA00022989"/>
    </source>
</evidence>
<sequence>QQQQTAAATMAEETTATRESSLHAWLAQMQSRPRLRFGVSFSSLHVSGFDTSVRFQHTIASYALLLPRWAASLLSRRPRDTRVQILRDFQGLVRDGEMLLVLGRPGSGCTTFLKALSGDTHGISIDSESQFNYQGISHHDMHRTFKGESIYLAELDVHFAELSVGDTLAFAAAAREKGSTTRWAVARQKAWDTAALFGLNGAYDTWIGSAVLRGVSGGEKRRTSIAEALVGGRAAAVLGQQHARARQLDGAQVCRRAAAVDGRAAQHGGHEHLPGVRVHIRGELLPPMGKFDKVMVLYEGRQIYFGPVNRAAEYFHELGFQRPPRATTPDFLTSLTNPAERIVRDGYGDRFPRSSDEFAEAWKQSAHANRLVANILDFNTSHPLSAGKVGTDSASSELKDKPESKGSPSVSVTQASNTTYSIPVYLQILTCLQRGAQRLRNQPGPVIGSVVANAILALIVGSVYYKLPETADSMDRRAILIFFSLLVTAYSPAFEVLTMWAQRPIVEKHDRYAFYHPFTDAASSMICDLPNKFATAALFHVTLYFMTNLRRTPGAFFIWLLFNFVLVLNMSMWFRLVGSISRTMAQSTAPTCIMVLLSCIYAGFVVPVPYMVGWLKWFPYVNPISYTYESLMINEFRDRNYPCTTVVPDGPSYGEVELRNKICPVVGAVAGQTYVSGDVYIGEKYTYVASHLWRNLGIIFAMTAIVCALHLLAAEFIPAERSKGDVLRFQRSRRRKVIRDDIEGKGTVGFAQDVSKQSSADAAKGSAGAQAILKQSSVFHWRHLSYDVKIPHGTKRILDDLDGWVKPGTLTALMGVTGSGKTTLLDVLANRASFGVPSGEVCIDGHARDASFQRKIGYAQQEDVHLPTATVREALEFSALLRQSNTSKEERMQYVDTVIQMLDMHAYAEAVVGVPGDGLNIEQRKRLTIGVELVARPELLLFLDEPTSGLDSQTAWSICTLLRKLADSGQAVLCTIHQPSSQLFRMFDRVLLLNKNGHCIYFGDIGHDGSKLISYFEENGAAKCDPEANPAEWMLEVSDANNTAEAGGLPADEYWAQKWASSQQKTQVVSDLEELGAHAPGATREVVHKHAYAASWTTQVMVVTKRIFQDYWRSPTYVFSKLALCTGVALFNGLSFQNSRHDVQGLQNLIFSMFLFSQMFATVDQQVIPRLMEARALYESREGRSKSYSWTVLLASNILAEIVWQTLTSVPVFVVWFYPTGLWRSADPTFGSSERAGLAFMVIWMYGLWIVTFSQAMAAGIEHEESAVQAATLLFWFSLVFCGVMVSPHELPGFWKFVWRVSPLTYLIDGLSLAGLAHVDITCSPVQMLVVSPPNGTLCRDYFAPYIQVAHGAVLNPAASDNCQYCPVTNADSYLYGSLDVGSASPWNNVGYFVVFVAFNIMATFALYWLARVPKKRKGSA</sequence>
<protein>
    <submittedName>
        <fullName evidence="12">ABC drug exporter AbcA</fullName>
    </submittedName>
</protein>
<evidence type="ECO:0000256" key="2">
    <source>
        <dbReference type="ARBA" id="ARBA00006012"/>
    </source>
</evidence>
<feature type="transmembrane region" description="Helical" evidence="10">
    <location>
        <begin position="1238"/>
        <end position="1260"/>
    </location>
</feature>
<dbReference type="InterPro" id="IPR027417">
    <property type="entry name" value="P-loop_NTPase"/>
</dbReference>
<feature type="transmembrane region" description="Helical" evidence="10">
    <location>
        <begin position="556"/>
        <end position="577"/>
    </location>
</feature>
<comment type="subcellular location">
    <subcellularLocation>
        <location evidence="1">Membrane</location>
        <topology evidence="1">Multi-pass membrane protein</topology>
    </subcellularLocation>
</comment>
<comment type="similarity">
    <text evidence="2">Belongs to the ABC transporter superfamily. ABCG family. PDR (TC 3.A.1.205) subfamily.</text>
</comment>
<feature type="transmembrane region" description="Helical" evidence="10">
    <location>
        <begin position="446"/>
        <end position="467"/>
    </location>
</feature>
<feature type="transmembrane region" description="Helical" evidence="10">
    <location>
        <begin position="589"/>
        <end position="612"/>
    </location>
</feature>
<accession>A0ABR1PZY8</accession>
<feature type="transmembrane region" description="Helical" evidence="10">
    <location>
        <begin position="692"/>
        <end position="713"/>
    </location>
</feature>
<feature type="region of interest" description="Disordered" evidence="9">
    <location>
        <begin position="387"/>
        <end position="413"/>
    </location>
</feature>
<evidence type="ECO:0000256" key="9">
    <source>
        <dbReference type="SAM" id="MobiDB-lite"/>
    </source>
</evidence>
<dbReference type="InterPro" id="IPR034003">
    <property type="entry name" value="ABCG_PDR_2"/>
</dbReference>
<keyword evidence="13" id="KW-1185">Reference proteome</keyword>
<dbReference type="InterPro" id="IPR010929">
    <property type="entry name" value="PDR_CDR_ABC"/>
</dbReference>
<keyword evidence="4 10" id="KW-0812">Transmembrane</keyword>
<evidence type="ECO:0000256" key="10">
    <source>
        <dbReference type="SAM" id="Phobius"/>
    </source>
</evidence>
<keyword evidence="3" id="KW-0813">Transport</keyword>
<dbReference type="InterPro" id="IPR003439">
    <property type="entry name" value="ABC_transporter-like_ATP-bd"/>
</dbReference>